<dbReference type="InterPro" id="IPR043504">
    <property type="entry name" value="Peptidase_S1_PA_chymotrypsin"/>
</dbReference>
<feature type="region of interest" description="Disordered" evidence="2">
    <location>
        <begin position="22"/>
        <end position="43"/>
    </location>
</feature>
<feature type="signal peptide" evidence="3">
    <location>
        <begin position="1"/>
        <end position="22"/>
    </location>
</feature>
<evidence type="ECO:0000313" key="4">
    <source>
        <dbReference type="EMBL" id="KAF0719988.1"/>
    </source>
</evidence>
<dbReference type="Gene3D" id="2.40.10.10">
    <property type="entry name" value="Trypsin-like serine proteases"/>
    <property type="match status" value="2"/>
</dbReference>
<reference evidence="5 6" key="1">
    <citation type="submission" date="2019-03" db="EMBL/GenBank/DDBJ databases">
        <authorList>
            <person name="Gaulin E."/>
            <person name="Dumas B."/>
        </authorList>
    </citation>
    <scope>NUCLEOTIDE SEQUENCE [LARGE SCALE GENOMIC DNA]</scope>
    <source>
        <strain evidence="5">CBS 568.67</strain>
    </source>
</reference>
<feature type="region of interest" description="Disordered" evidence="2">
    <location>
        <begin position="512"/>
        <end position="538"/>
    </location>
</feature>
<organism evidence="5 6">
    <name type="scientific">Aphanomyces stellatus</name>
    <dbReference type="NCBI Taxonomy" id="120398"/>
    <lineage>
        <taxon>Eukaryota</taxon>
        <taxon>Sar</taxon>
        <taxon>Stramenopiles</taxon>
        <taxon>Oomycota</taxon>
        <taxon>Saprolegniomycetes</taxon>
        <taxon>Saprolegniales</taxon>
        <taxon>Verrucalvaceae</taxon>
        <taxon>Aphanomyces</taxon>
    </lineage>
</organism>
<keyword evidence="1" id="KW-0843">Virulence</keyword>
<dbReference type="Proteomes" id="UP000332933">
    <property type="component" value="Unassembled WGS sequence"/>
</dbReference>
<feature type="compositionally biased region" description="Low complexity" evidence="2">
    <location>
        <begin position="633"/>
        <end position="643"/>
    </location>
</feature>
<feature type="region of interest" description="Disordered" evidence="2">
    <location>
        <begin position="629"/>
        <end position="654"/>
    </location>
</feature>
<dbReference type="SUPFAM" id="SSF50494">
    <property type="entry name" value="Trypsin-like serine proteases"/>
    <property type="match status" value="1"/>
</dbReference>
<dbReference type="EMBL" id="VJMH01000037">
    <property type="protein sequence ID" value="KAF0719988.1"/>
    <property type="molecule type" value="Genomic_DNA"/>
</dbReference>
<gene>
    <name evidence="5" type="primary">Aste57867_639</name>
    <name evidence="4" type="ORF">As57867_000638</name>
    <name evidence="5" type="ORF">ASTE57867_639</name>
</gene>
<proteinExistence type="predicted"/>
<feature type="compositionally biased region" description="Low complexity" evidence="2">
    <location>
        <begin position="460"/>
        <end position="476"/>
    </location>
</feature>
<evidence type="ECO:0000256" key="3">
    <source>
        <dbReference type="SAM" id="SignalP"/>
    </source>
</evidence>
<evidence type="ECO:0000313" key="6">
    <source>
        <dbReference type="Proteomes" id="UP000332933"/>
    </source>
</evidence>
<dbReference type="OrthoDB" id="100767at2759"/>
<dbReference type="Pfam" id="PF13365">
    <property type="entry name" value="Trypsin_2"/>
    <property type="match status" value="1"/>
</dbReference>
<protein>
    <submittedName>
        <fullName evidence="5">Aste57867_639 protein</fullName>
    </submittedName>
</protein>
<keyword evidence="3" id="KW-0732">Signal</keyword>
<feature type="region of interest" description="Disordered" evidence="2">
    <location>
        <begin position="445"/>
        <end position="490"/>
    </location>
</feature>
<keyword evidence="6" id="KW-1185">Reference proteome</keyword>
<dbReference type="PANTHER" id="PTHR36234:SF5">
    <property type="entry name" value="LYSYL ENDOPEPTIDASE"/>
    <property type="match status" value="1"/>
</dbReference>
<dbReference type="EMBL" id="CAADRA010000037">
    <property type="protein sequence ID" value="VFT77864.1"/>
    <property type="molecule type" value="Genomic_DNA"/>
</dbReference>
<dbReference type="AlphaFoldDB" id="A0A485K784"/>
<dbReference type="InterPro" id="IPR009003">
    <property type="entry name" value="Peptidase_S1_PA"/>
</dbReference>
<name>A0A485K784_9STRA</name>
<sequence>MNLRFLVPVLVVLAAVSHHVDARHKDRDVDSEPRGSRKSRYDMHDVATTTHKVETPIKVAEPVKQSIEAHAGKSATFSVPFAGPWVQVHFSRFHLNDGDSVRLSTGQHHQTLRAGQLGRTGGLSKRLEGASGAVTIEYTAAGPHATRDLKGFAVDSILQQPSHKRAGKEDVCGVKPAWEPATCFAKKDPVKYQLAQAVARMVINSGQGAGTGALIGCDGWFLTNEHNVENQSWATNTIYEFGAECQCNDKDSNGKMMGCPGAFQFSGDKNNAILHAVDKKLDYALIQFDQSQWAKLAPFGYMNLRPDGAMLGEEMWMPQHPEANPKQIITHLENKTATTIASLTVDNECGKGQVGYFADTKGGSSGSPVLGVADNLVVALHHCGGCMNVGYSTDKILAHIQQVFAKKKMELPACWFGGASSKRSSSAKKGKSGAAVVSIDLSAVTGHKTKGHEPASRGDGAAPAKKVKKPASAGAVDPMDGGAQKPAKKAKAASLDASEVAAVVHQKPVQKAAAGAGGGGRSSVVHQASRGGASDIDDMDSGVVQQRVVRKHAVAAANRGDGVVQQRVVRKQAPAAGRGDAYGQVAQQRVVRRQVPAVVDPSEYYAAKKVAAAGRALPSNDGRVYAAPRQHQVDGGVSSSQVSAKENYRRRHHN</sequence>
<evidence type="ECO:0000313" key="5">
    <source>
        <dbReference type="EMBL" id="VFT77864.1"/>
    </source>
</evidence>
<evidence type="ECO:0000256" key="2">
    <source>
        <dbReference type="SAM" id="MobiDB-lite"/>
    </source>
</evidence>
<accession>A0A485K784</accession>
<dbReference type="PANTHER" id="PTHR36234">
    <property type="entry name" value="LYSYL ENDOPEPTIDASE"/>
    <property type="match status" value="1"/>
</dbReference>
<evidence type="ECO:0000256" key="1">
    <source>
        <dbReference type="ARBA" id="ARBA00023026"/>
    </source>
</evidence>
<feature type="chain" id="PRO_5036115898" evidence="3">
    <location>
        <begin position="23"/>
        <end position="654"/>
    </location>
</feature>
<reference evidence="4" key="2">
    <citation type="submission" date="2019-06" db="EMBL/GenBank/DDBJ databases">
        <title>Genomics analysis of Aphanomyces spp. identifies a new class of oomycete effector associated with host adaptation.</title>
        <authorList>
            <person name="Gaulin E."/>
        </authorList>
    </citation>
    <scope>NUCLEOTIDE SEQUENCE</scope>
    <source>
        <strain evidence="4">CBS 578.67</strain>
    </source>
</reference>